<dbReference type="EMBL" id="WTZA01000002">
    <property type="protein sequence ID" value="MXO76032.1"/>
    <property type="molecule type" value="Genomic_DNA"/>
</dbReference>
<dbReference type="Proteomes" id="UP000439522">
    <property type="component" value="Unassembled WGS sequence"/>
</dbReference>
<keyword evidence="1" id="KW-0732">Signal</keyword>
<reference evidence="3 4" key="1">
    <citation type="submission" date="2019-12" db="EMBL/GenBank/DDBJ databases">
        <title>Genomic-based taxomic classification of the family Erythrobacteraceae.</title>
        <authorList>
            <person name="Xu L."/>
        </authorList>
    </citation>
    <scope>NUCLEOTIDE SEQUENCE [LARGE SCALE GENOMIC DNA]</scope>
    <source>
        <strain evidence="3 4">100921-2</strain>
    </source>
</reference>
<dbReference type="InterPro" id="IPR011059">
    <property type="entry name" value="Metal-dep_hydrolase_composite"/>
</dbReference>
<dbReference type="InterPro" id="IPR006680">
    <property type="entry name" value="Amidohydro-rel"/>
</dbReference>
<dbReference type="OrthoDB" id="8098664at2"/>
<gene>
    <name evidence="3" type="ORF">GRI40_12475</name>
</gene>
<dbReference type="InterPro" id="IPR051781">
    <property type="entry name" value="Metallo-dep_Hydrolase"/>
</dbReference>
<dbReference type="PANTHER" id="PTHR43135:SF3">
    <property type="entry name" value="ALPHA-D-RIBOSE 1-METHYLPHOSPHONATE 5-TRIPHOSPHATE DIPHOSPHATASE"/>
    <property type="match status" value="1"/>
</dbReference>
<dbReference type="AlphaFoldDB" id="A0A6I4TFH3"/>
<name>A0A6I4TFH3_9SPHN</name>
<evidence type="ECO:0000256" key="1">
    <source>
        <dbReference type="SAM" id="SignalP"/>
    </source>
</evidence>
<dbReference type="RefSeq" id="WP_160611865.1">
    <property type="nucleotide sequence ID" value="NZ_WTZA01000002.1"/>
</dbReference>
<comment type="caution">
    <text evidence="3">The sequence shown here is derived from an EMBL/GenBank/DDBJ whole genome shotgun (WGS) entry which is preliminary data.</text>
</comment>
<sequence>MKLWFAAAFALAAAPLAAQDRVVIQGARVFDGTGARAKVADVLVEDGRIAAVGPSLAVPAGATRVDGRGRTLIPGLHDLHTHTRATAYGGSDDLPKAWAAYLLAGVTSINDFSVSGEMIAPIRALAAPGGGFWAPNLAQAVRFGVPGGHGTEYGWGHFFTMQAATPRAAHALTPLALSYDPDVLKVFADGWRYGRDGDLMSMNRPTLAAIVADAHKAGKPVVTHTVTLEGAKVAAAAGVDALGHGIGDALVDDELIDLMRRNGTAYVPTLVVYEPQETRSFAAVEAQDLNAGERAREARAQGGVVEAYDAKRWAIMRENIRRLRKKRILIGIGTDAGIGGVYHGQSAVRETIWLTRLGFTPAEALVAATSTSAAIMHGEGGHGTIAPGKRADLVLVNGAPDKRIDDLWNVERVWVAGREAPLAELRALRDRAGSTLLTAVVMTGPILTQLRPDGRSDLDTLPVATTDSGIDHSHLHVIPVEGHGRTFLAAQMGAAPRPFVQWVLPLTRGAVTLADARAFDGVEMTVRGTGDYRLILESYGLDGGDWFAAPFSATSGTVRLPFKTFASRNADAALDLARLRALRVELTGETGGTASLEVGPVRFYRD</sequence>
<dbReference type="InterPro" id="IPR032466">
    <property type="entry name" value="Metal_Hydrolase"/>
</dbReference>
<dbReference type="Pfam" id="PF01979">
    <property type="entry name" value="Amidohydro_1"/>
    <property type="match status" value="1"/>
</dbReference>
<evidence type="ECO:0000313" key="3">
    <source>
        <dbReference type="EMBL" id="MXO76032.1"/>
    </source>
</evidence>
<feature type="domain" description="Amidohydrolase-related" evidence="2">
    <location>
        <begin position="71"/>
        <end position="418"/>
    </location>
</feature>
<protein>
    <submittedName>
        <fullName evidence="3">Amidohydrolase family protein</fullName>
    </submittedName>
</protein>
<dbReference type="Gene3D" id="3.20.20.140">
    <property type="entry name" value="Metal-dependent hydrolases"/>
    <property type="match status" value="1"/>
</dbReference>
<dbReference type="SUPFAM" id="SSF51556">
    <property type="entry name" value="Metallo-dependent hydrolases"/>
    <property type="match status" value="1"/>
</dbReference>
<dbReference type="Gene3D" id="2.30.40.10">
    <property type="entry name" value="Urease, subunit C, domain 1"/>
    <property type="match status" value="1"/>
</dbReference>
<organism evidence="3 4">
    <name type="scientific">Tsuneonella aeria</name>
    <dbReference type="NCBI Taxonomy" id="1837929"/>
    <lineage>
        <taxon>Bacteria</taxon>
        <taxon>Pseudomonadati</taxon>
        <taxon>Pseudomonadota</taxon>
        <taxon>Alphaproteobacteria</taxon>
        <taxon>Sphingomonadales</taxon>
        <taxon>Erythrobacteraceae</taxon>
        <taxon>Tsuneonella</taxon>
    </lineage>
</organism>
<accession>A0A6I4TFH3</accession>
<evidence type="ECO:0000259" key="2">
    <source>
        <dbReference type="Pfam" id="PF01979"/>
    </source>
</evidence>
<feature type="chain" id="PRO_5026126841" evidence="1">
    <location>
        <begin position="19"/>
        <end position="606"/>
    </location>
</feature>
<keyword evidence="3" id="KW-0378">Hydrolase</keyword>
<keyword evidence="4" id="KW-1185">Reference proteome</keyword>
<dbReference type="PANTHER" id="PTHR43135">
    <property type="entry name" value="ALPHA-D-RIBOSE 1-METHYLPHOSPHONATE 5-TRIPHOSPHATE DIPHOSPHATASE"/>
    <property type="match status" value="1"/>
</dbReference>
<feature type="signal peptide" evidence="1">
    <location>
        <begin position="1"/>
        <end position="18"/>
    </location>
</feature>
<dbReference type="SUPFAM" id="SSF51338">
    <property type="entry name" value="Composite domain of metallo-dependent hydrolases"/>
    <property type="match status" value="1"/>
</dbReference>
<proteinExistence type="predicted"/>
<dbReference type="GO" id="GO:0016810">
    <property type="term" value="F:hydrolase activity, acting on carbon-nitrogen (but not peptide) bonds"/>
    <property type="evidence" value="ECO:0007669"/>
    <property type="project" value="InterPro"/>
</dbReference>
<evidence type="ECO:0000313" key="4">
    <source>
        <dbReference type="Proteomes" id="UP000439522"/>
    </source>
</evidence>